<dbReference type="RefSeq" id="WP_332867642.1">
    <property type="nucleotide sequence ID" value="NZ_JBAFSM010000078.1"/>
</dbReference>
<dbReference type="Proteomes" id="UP001328733">
    <property type="component" value="Unassembled WGS sequence"/>
</dbReference>
<comment type="caution">
    <text evidence="1">The sequence shown here is derived from an EMBL/GenBank/DDBJ whole genome shotgun (WGS) entry which is preliminary data.</text>
</comment>
<reference evidence="1 2" key="1">
    <citation type="submission" date="2024-01" db="EMBL/GenBank/DDBJ databases">
        <title>Genomic insights into the taxonomy and metabolism of the cyanobacterium Pannus brasiliensis CCIBt3594.</title>
        <authorList>
            <person name="Machado M."/>
            <person name="Botero N.B."/>
            <person name="Andreote A.P.D."/>
            <person name="Feitosa A.M.T."/>
            <person name="Popin R."/>
            <person name="Sivonen K."/>
            <person name="Fiore M.F."/>
        </authorList>
    </citation>
    <scope>NUCLEOTIDE SEQUENCE [LARGE SCALE GENOMIC DNA]</scope>
    <source>
        <strain evidence="1 2">CCIBt3594</strain>
    </source>
</reference>
<evidence type="ECO:0000313" key="1">
    <source>
        <dbReference type="EMBL" id="MEG3440172.1"/>
    </source>
</evidence>
<evidence type="ECO:0000313" key="2">
    <source>
        <dbReference type="Proteomes" id="UP001328733"/>
    </source>
</evidence>
<proteinExistence type="predicted"/>
<organism evidence="1 2">
    <name type="scientific">Pannus brasiliensis CCIBt3594</name>
    <dbReference type="NCBI Taxonomy" id="1427578"/>
    <lineage>
        <taxon>Bacteria</taxon>
        <taxon>Bacillati</taxon>
        <taxon>Cyanobacteriota</taxon>
        <taxon>Cyanophyceae</taxon>
        <taxon>Oscillatoriophycideae</taxon>
        <taxon>Chroococcales</taxon>
        <taxon>Microcystaceae</taxon>
        <taxon>Pannus</taxon>
    </lineage>
</organism>
<dbReference type="AlphaFoldDB" id="A0AAW9QZB5"/>
<protein>
    <submittedName>
        <fullName evidence="1">Uncharacterized protein</fullName>
    </submittedName>
</protein>
<sequence length="89" mass="9531">MLENGKITAETILQQIESLSPEERARLLSLIKPGATIVFCGSPLISHAPAIQINSNNSGDLKTVLEAIPPEALSEIVQAIAQYILTHQA</sequence>
<name>A0AAW9QZB5_9CHRO</name>
<dbReference type="EMBL" id="JBAFSM010000078">
    <property type="protein sequence ID" value="MEG3440172.1"/>
    <property type="molecule type" value="Genomic_DNA"/>
</dbReference>
<gene>
    <name evidence="1" type="ORF">V0288_23785</name>
</gene>
<keyword evidence="2" id="KW-1185">Reference proteome</keyword>
<accession>A0AAW9QZB5</accession>